<accession>A0A8K0EDJ1</accession>
<dbReference type="OrthoDB" id="10034920at2759"/>
<organism evidence="2 3">
    <name type="scientific">Branchiostoma lanceolatum</name>
    <name type="common">Common lancelet</name>
    <name type="synonym">Amphioxus lanceolatum</name>
    <dbReference type="NCBI Taxonomy" id="7740"/>
    <lineage>
        <taxon>Eukaryota</taxon>
        <taxon>Metazoa</taxon>
        <taxon>Chordata</taxon>
        <taxon>Cephalochordata</taxon>
        <taxon>Leptocardii</taxon>
        <taxon>Amphioxiformes</taxon>
        <taxon>Branchiostomatidae</taxon>
        <taxon>Branchiostoma</taxon>
    </lineage>
</organism>
<feature type="region of interest" description="Disordered" evidence="1">
    <location>
        <begin position="281"/>
        <end position="324"/>
    </location>
</feature>
<sequence length="324" mass="36302">MSDVEEDIDPNGSFAYDVAVCYEDDNDDEGKAEIQGVIDKLEQDDWGFLVYDSHRDGEGSVVKRLEKSVDDCRHAIVFLSQKLLEAIKRNVEAPSVTNMETFLCNILQSQDTRLKRKLIVVRLRMECPNVKIPAYLSSYRILNTGEKGFNRQLYKALSKLPGPQTITSMQIRKKVDRIGRSCTEGILAEVAKELEIPEGVLDNIKQEFGGHKRQLMEVLEVWRVHRGPEATLAVADDVIMKTTNTPQQVETTAPQSLGTLFPDVDETTDCIGNLDLAPKDSMDEKLKEEEKQLSSLPSVPTHAVNGGKKKTSRKDRGQPLSTDI</sequence>
<dbReference type="Gene3D" id="3.40.50.10140">
    <property type="entry name" value="Toll/interleukin-1 receptor homology (TIR) domain"/>
    <property type="match status" value="1"/>
</dbReference>
<proteinExistence type="predicted"/>
<feature type="compositionally biased region" description="Basic and acidic residues" evidence="1">
    <location>
        <begin position="281"/>
        <end position="292"/>
    </location>
</feature>
<dbReference type="InterPro" id="IPR035897">
    <property type="entry name" value="Toll_tir_struct_dom_sf"/>
</dbReference>
<reference evidence="2" key="1">
    <citation type="submission" date="2022-01" db="EMBL/GenBank/DDBJ databases">
        <authorList>
            <person name="Braso-Vives M."/>
        </authorList>
    </citation>
    <scope>NUCLEOTIDE SEQUENCE</scope>
</reference>
<protein>
    <submittedName>
        <fullName evidence="2">Hypp8009 protein</fullName>
    </submittedName>
</protein>
<keyword evidence="3" id="KW-1185">Reference proteome</keyword>
<dbReference type="CDD" id="cd01670">
    <property type="entry name" value="Death"/>
    <property type="match status" value="1"/>
</dbReference>
<dbReference type="EMBL" id="OV696701">
    <property type="protein sequence ID" value="CAH1247791.1"/>
    <property type="molecule type" value="Genomic_DNA"/>
</dbReference>
<dbReference type="Proteomes" id="UP000838412">
    <property type="component" value="Chromosome 16"/>
</dbReference>
<name>A0A8K0EDJ1_BRALA</name>
<gene>
    <name evidence="2" type="primary">Hypp8009</name>
    <name evidence="2" type="ORF">BLAG_LOCUS9355</name>
</gene>
<dbReference type="AlphaFoldDB" id="A0A8K0EDJ1"/>
<evidence type="ECO:0000313" key="2">
    <source>
        <dbReference type="EMBL" id="CAH1247791.1"/>
    </source>
</evidence>
<evidence type="ECO:0000256" key="1">
    <source>
        <dbReference type="SAM" id="MobiDB-lite"/>
    </source>
</evidence>
<evidence type="ECO:0000313" key="3">
    <source>
        <dbReference type="Proteomes" id="UP000838412"/>
    </source>
</evidence>